<dbReference type="Gene3D" id="1.20.1050.10">
    <property type="match status" value="1"/>
</dbReference>
<evidence type="ECO:0000256" key="1">
    <source>
        <dbReference type="RuleBase" id="RU003494"/>
    </source>
</evidence>
<reference evidence="4 5" key="1">
    <citation type="submission" date="2018-05" db="EMBL/GenBank/DDBJ databases">
        <title>Reference genomes for bee gut microbiota database.</title>
        <authorList>
            <person name="Ellegaard K.M."/>
        </authorList>
    </citation>
    <scope>NUCLEOTIDE SEQUENCE [LARGE SCALE GENOMIC DNA]</scope>
    <source>
        <strain evidence="4 5">ESL0284</strain>
    </source>
</reference>
<evidence type="ECO:0000259" key="3">
    <source>
        <dbReference type="PROSITE" id="PS50405"/>
    </source>
</evidence>
<evidence type="ECO:0000313" key="4">
    <source>
        <dbReference type="EMBL" id="PXZ00343.1"/>
    </source>
</evidence>
<dbReference type="RefSeq" id="WP_110439266.1">
    <property type="nucleotide sequence ID" value="NZ_CP046393.1"/>
</dbReference>
<comment type="similarity">
    <text evidence="1">Belongs to the GST superfamily.</text>
</comment>
<dbReference type="SUPFAM" id="SSF52833">
    <property type="entry name" value="Thioredoxin-like"/>
    <property type="match status" value="1"/>
</dbReference>
<dbReference type="GO" id="GO:0016740">
    <property type="term" value="F:transferase activity"/>
    <property type="evidence" value="ECO:0007669"/>
    <property type="project" value="UniProtKB-KW"/>
</dbReference>
<dbReference type="InterPro" id="IPR040079">
    <property type="entry name" value="Glutathione_S-Trfase"/>
</dbReference>
<dbReference type="AlphaFoldDB" id="A0A318MYD0"/>
<keyword evidence="4" id="KW-0808">Transferase</keyword>
<evidence type="ECO:0000259" key="2">
    <source>
        <dbReference type="PROSITE" id="PS50404"/>
    </source>
</evidence>
<dbReference type="CDD" id="cd03188">
    <property type="entry name" value="GST_C_Beta"/>
    <property type="match status" value="1"/>
</dbReference>
<dbReference type="PROSITE" id="PS50405">
    <property type="entry name" value="GST_CTER"/>
    <property type="match status" value="1"/>
</dbReference>
<dbReference type="EMBL" id="QGLT01000003">
    <property type="protein sequence ID" value="PXZ00343.1"/>
    <property type="molecule type" value="Genomic_DNA"/>
</dbReference>
<dbReference type="Pfam" id="PF02798">
    <property type="entry name" value="GST_N"/>
    <property type="match status" value="1"/>
</dbReference>
<dbReference type="InterPro" id="IPR010987">
    <property type="entry name" value="Glutathione-S-Trfase_C-like"/>
</dbReference>
<organism evidence="4 5">
    <name type="scientific">Commensalibacter melissae</name>
    <dbReference type="NCBI Taxonomy" id="2070537"/>
    <lineage>
        <taxon>Bacteria</taxon>
        <taxon>Pseudomonadati</taxon>
        <taxon>Pseudomonadota</taxon>
        <taxon>Alphaproteobacteria</taxon>
        <taxon>Acetobacterales</taxon>
        <taxon>Acetobacteraceae</taxon>
    </lineage>
</organism>
<protein>
    <submittedName>
        <fullName evidence="4">Glutathione S-transferase</fullName>
    </submittedName>
</protein>
<dbReference type="InterPro" id="IPR036249">
    <property type="entry name" value="Thioredoxin-like_sf"/>
</dbReference>
<dbReference type="SFLD" id="SFLDS00019">
    <property type="entry name" value="Glutathione_Transferase_(cytos"/>
    <property type="match status" value="1"/>
</dbReference>
<dbReference type="PANTHER" id="PTHR44051:SF8">
    <property type="entry name" value="GLUTATHIONE S-TRANSFERASE GSTA"/>
    <property type="match status" value="1"/>
</dbReference>
<dbReference type="Pfam" id="PF00043">
    <property type="entry name" value="GST_C"/>
    <property type="match status" value="1"/>
</dbReference>
<proteinExistence type="inferred from homology"/>
<accession>A0A318MYD0</accession>
<feature type="domain" description="GST C-terminal" evidence="3">
    <location>
        <begin position="84"/>
        <end position="207"/>
    </location>
</feature>
<feature type="domain" description="GST N-terminal" evidence="2">
    <location>
        <begin position="1"/>
        <end position="78"/>
    </location>
</feature>
<comment type="caution">
    <text evidence="4">The sequence shown here is derived from an EMBL/GenBank/DDBJ whole genome shotgun (WGS) entry which is preliminary data.</text>
</comment>
<dbReference type="OrthoDB" id="7583243at2"/>
<dbReference type="PROSITE" id="PS50404">
    <property type="entry name" value="GST_NTER"/>
    <property type="match status" value="1"/>
</dbReference>
<keyword evidence="5" id="KW-1185">Reference proteome</keyword>
<dbReference type="SUPFAM" id="SSF47616">
    <property type="entry name" value="GST C-terminal domain-like"/>
    <property type="match status" value="1"/>
</dbReference>
<dbReference type="Gene3D" id="3.40.30.10">
    <property type="entry name" value="Glutaredoxin"/>
    <property type="match status" value="1"/>
</dbReference>
<dbReference type="SFLD" id="SFLDG00358">
    <property type="entry name" value="Main_(cytGST)"/>
    <property type="match status" value="1"/>
</dbReference>
<gene>
    <name evidence="4" type="ORF">DK869_06870</name>
</gene>
<dbReference type="InterPro" id="IPR004046">
    <property type="entry name" value="GST_C"/>
</dbReference>
<dbReference type="InterPro" id="IPR036282">
    <property type="entry name" value="Glutathione-S-Trfase_C_sf"/>
</dbReference>
<name>A0A318MYD0_9PROT</name>
<evidence type="ECO:0000313" key="5">
    <source>
        <dbReference type="Proteomes" id="UP000247565"/>
    </source>
</evidence>
<dbReference type="Proteomes" id="UP000247565">
    <property type="component" value="Unassembled WGS sequence"/>
</dbReference>
<dbReference type="InterPro" id="IPR004045">
    <property type="entry name" value="Glutathione_S-Trfase_N"/>
</dbReference>
<dbReference type="CDD" id="cd03057">
    <property type="entry name" value="GST_N_Beta"/>
    <property type="match status" value="1"/>
</dbReference>
<dbReference type="PANTHER" id="PTHR44051">
    <property type="entry name" value="GLUTATHIONE S-TRANSFERASE-RELATED"/>
    <property type="match status" value="1"/>
</dbReference>
<dbReference type="SFLD" id="SFLDG01150">
    <property type="entry name" value="Main.1:_Beta-like"/>
    <property type="match status" value="1"/>
</dbReference>
<sequence>MLKLYTIPGACSTGCHIALYWCKADFDFEIVDHDGLKKDEFLKLNPSGQVPVLVDDRFVLTENVAIMNYIADSFPQGKLLGDGSKQQRAVALRWLAFVNSDIHPVFGLIFGGQQISGDQKVIEILDTAARKKLHKLYGQVDKQLAEKEWIAGFRSVADPYLFMTLTWVQNLKIDISSYKNLLQFYMRMQKDDGVLAVFKAEGIPNFI</sequence>